<dbReference type="InterPro" id="IPR049142">
    <property type="entry name" value="MS_channel_1st"/>
</dbReference>
<keyword evidence="6 7" id="KW-0472">Membrane</keyword>
<dbReference type="InterPro" id="IPR011066">
    <property type="entry name" value="MscS_channel_C_sf"/>
</dbReference>
<evidence type="ECO:0000256" key="4">
    <source>
        <dbReference type="ARBA" id="ARBA00022692"/>
    </source>
</evidence>
<dbReference type="InterPro" id="IPR049278">
    <property type="entry name" value="MS_channel_C"/>
</dbReference>
<dbReference type="SUPFAM" id="SSF82861">
    <property type="entry name" value="Mechanosensitive channel protein MscS (YggB), transmembrane region"/>
    <property type="match status" value="1"/>
</dbReference>
<dbReference type="Pfam" id="PF05552">
    <property type="entry name" value="MS_channel_1st_1"/>
    <property type="match status" value="1"/>
</dbReference>
<name>A0A1M6S381_9BACT</name>
<feature type="transmembrane region" description="Helical" evidence="7">
    <location>
        <begin position="14"/>
        <end position="34"/>
    </location>
</feature>
<dbReference type="GO" id="GO:0008381">
    <property type="term" value="F:mechanosensitive monoatomic ion channel activity"/>
    <property type="evidence" value="ECO:0007669"/>
    <property type="project" value="InterPro"/>
</dbReference>
<accession>A0A1M6S381</accession>
<dbReference type="RefSeq" id="WP_073477432.1">
    <property type="nucleotide sequence ID" value="NZ_FQZU01000023.1"/>
</dbReference>
<dbReference type="SUPFAM" id="SSF82689">
    <property type="entry name" value="Mechanosensitive channel protein MscS (YggB), C-terminal domain"/>
    <property type="match status" value="1"/>
</dbReference>
<reference evidence="12" key="1">
    <citation type="submission" date="2016-11" db="EMBL/GenBank/DDBJ databases">
        <authorList>
            <person name="Varghese N."/>
            <person name="Submissions S."/>
        </authorList>
    </citation>
    <scope>NUCLEOTIDE SEQUENCE [LARGE SCALE GENOMIC DNA]</scope>
    <source>
        <strain evidence="12">DSM 16219</strain>
    </source>
</reference>
<evidence type="ECO:0000259" key="10">
    <source>
        <dbReference type="Pfam" id="PF21088"/>
    </source>
</evidence>
<protein>
    <submittedName>
        <fullName evidence="11">Small conductance mechanosensitive channel</fullName>
    </submittedName>
</protein>
<evidence type="ECO:0000256" key="7">
    <source>
        <dbReference type="SAM" id="Phobius"/>
    </source>
</evidence>
<dbReference type="EMBL" id="FQZU01000023">
    <property type="protein sequence ID" value="SHK39195.1"/>
    <property type="molecule type" value="Genomic_DNA"/>
</dbReference>
<evidence type="ECO:0000259" key="9">
    <source>
        <dbReference type="Pfam" id="PF21082"/>
    </source>
</evidence>
<feature type="transmembrane region" description="Helical" evidence="7">
    <location>
        <begin position="55"/>
        <end position="76"/>
    </location>
</feature>
<gene>
    <name evidence="11" type="ORF">SAMN02745216_03379</name>
</gene>
<dbReference type="InterPro" id="IPR023408">
    <property type="entry name" value="MscS_beta-dom_sf"/>
</dbReference>
<comment type="similarity">
    <text evidence="2">Belongs to the MscS (TC 1.A.23) family.</text>
</comment>
<evidence type="ECO:0000313" key="11">
    <source>
        <dbReference type="EMBL" id="SHK39195.1"/>
    </source>
</evidence>
<evidence type="ECO:0000256" key="1">
    <source>
        <dbReference type="ARBA" id="ARBA00004651"/>
    </source>
</evidence>
<dbReference type="AlphaFoldDB" id="A0A1M6S381"/>
<dbReference type="Pfam" id="PF21088">
    <property type="entry name" value="MS_channel_1st"/>
    <property type="match status" value="1"/>
</dbReference>
<keyword evidence="5 7" id="KW-1133">Transmembrane helix</keyword>
<keyword evidence="4 7" id="KW-0812">Transmembrane</keyword>
<dbReference type="InterPro" id="IPR010920">
    <property type="entry name" value="LSM_dom_sf"/>
</dbReference>
<dbReference type="InterPro" id="IPR006685">
    <property type="entry name" value="MscS_channel_2nd"/>
</dbReference>
<feature type="transmembrane region" description="Helical" evidence="7">
    <location>
        <begin position="88"/>
        <end position="117"/>
    </location>
</feature>
<dbReference type="Gene3D" id="2.30.30.60">
    <property type="match status" value="1"/>
</dbReference>
<dbReference type="SUPFAM" id="SSF50182">
    <property type="entry name" value="Sm-like ribonucleoproteins"/>
    <property type="match status" value="1"/>
</dbReference>
<sequence>MDIEVILAKAQELLTLYGLKIVAALLIFILGRWISKFLRTMIVNLMTKAKVDATLVSFVSNISYIGLLIFVIVAALNQLGIQTTSFIAILGAAGLAIGLALQGSLSNFAAGVLMIIFRPFEVGHRIDGGGVSGVVEDIHIFTTKLKTPDNKTVIVPNSVLTGDNIINYSAKPTMRVDFVIGVSYDADVEHCRKVLTDEILKDDRVLKNPELFVGVLELADNSVNWVVRPWVKTENYWPVYFSYMENIKKRLDAEGIGIPYPQRDVHLYQQTSE</sequence>
<organism evidence="11 12">
    <name type="scientific">Desulfatibacillum alkenivorans DSM 16219</name>
    <dbReference type="NCBI Taxonomy" id="1121393"/>
    <lineage>
        <taxon>Bacteria</taxon>
        <taxon>Pseudomonadati</taxon>
        <taxon>Thermodesulfobacteriota</taxon>
        <taxon>Desulfobacteria</taxon>
        <taxon>Desulfobacterales</taxon>
        <taxon>Desulfatibacillaceae</taxon>
        <taxon>Desulfatibacillum</taxon>
    </lineage>
</organism>
<evidence type="ECO:0000313" key="12">
    <source>
        <dbReference type="Proteomes" id="UP000183994"/>
    </source>
</evidence>
<feature type="domain" description="Mechanosensitive ion channel MscS" evidence="8">
    <location>
        <begin position="104"/>
        <end position="169"/>
    </location>
</feature>
<dbReference type="Pfam" id="PF21082">
    <property type="entry name" value="MS_channel_3rd"/>
    <property type="match status" value="1"/>
</dbReference>
<evidence type="ECO:0000256" key="2">
    <source>
        <dbReference type="ARBA" id="ARBA00008017"/>
    </source>
</evidence>
<dbReference type="InterPro" id="IPR008910">
    <property type="entry name" value="MSC_TM_helix"/>
</dbReference>
<dbReference type="InterPro" id="IPR045275">
    <property type="entry name" value="MscS_archaea/bacteria_type"/>
</dbReference>
<dbReference type="Proteomes" id="UP000183994">
    <property type="component" value="Unassembled WGS sequence"/>
</dbReference>
<feature type="domain" description="Mechanosensitive ion channel transmembrane helices 2/3" evidence="10">
    <location>
        <begin position="61"/>
        <end position="102"/>
    </location>
</feature>
<proteinExistence type="inferred from homology"/>
<dbReference type="InterPro" id="IPR011014">
    <property type="entry name" value="MscS_channel_TM-2"/>
</dbReference>
<dbReference type="PANTHER" id="PTHR30221:SF1">
    <property type="entry name" value="SMALL-CONDUCTANCE MECHANOSENSITIVE CHANNEL"/>
    <property type="match status" value="1"/>
</dbReference>
<feature type="domain" description="Mechanosensitive ion channel MscS C-terminal" evidence="9">
    <location>
        <begin position="176"/>
        <end position="258"/>
    </location>
</feature>
<keyword evidence="3" id="KW-1003">Cell membrane</keyword>
<dbReference type="Gene3D" id="1.10.287.1260">
    <property type="match status" value="1"/>
</dbReference>
<evidence type="ECO:0000256" key="3">
    <source>
        <dbReference type="ARBA" id="ARBA00022475"/>
    </source>
</evidence>
<keyword evidence="12" id="KW-1185">Reference proteome</keyword>
<dbReference type="GO" id="GO:0005886">
    <property type="term" value="C:plasma membrane"/>
    <property type="evidence" value="ECO:0007669"/>
    <property type="project" value="UniProtKB-SubCell"/>
</dbReference>
<evidence type="ECO:0000256" key="6">
    <source>
        <dbReference type="ARBA" id="ARBA00023136"/>
    </source>
</evidence>
<dbReference type="Pfam" id="PF00924">
    <property type="entry name" value="MS_channel_2nd"/>
    <property type="match status" value="1"/>
</dbReference>
<dbReference type="PANTHER" id="PTHR30221">
    <property type="entry name" value="SMALL-CONDUCTANCE MECHANOSENSITIVE CHANNEL"/>
    <property type="match status" value="1"/>
</dbReference>
<dbReference type="OrthoDB" id="9784565at2"/>
<evidence type="ECO:0000256" key="5">
    <source>
        <dbReference type="ARBA" id="ARBA00022989"/>
    </source>
</evidence>
<evidence type="ECO:0000259" key="8">
    <source>
        <dbReference type="Pfam" id="PF00924"/>
    </source>
</evidence>
<dbReference type="Gene3D" id="3.30.70.100">
    <property type="match status" value="1"/>
</dbReference>
<comment type="subcellular location">
    <subcellularLocation>
        <location evidence="1">Cell membrane</location>
        <topology evidence="1">Multi-pass membrane protein</topology>
    </subcellularLocation>
</comment>